<accession>A0A6A6UX92</accession>
<dbReference type="AlphaFoldDB" id="A0A6A6UX92"/>
<evidence type="ECO:0000313" key="3">
    <source>
        <dbReference type="EMBL" id="KAF2742775.1"/>
    </source>
</evidence>
<keyword evidence="1" id="KW-0175">Coiled coil</keyword>
<feature type="region of interest" description="Disordered" evidence="2">
    <location>
        <begin position="1"/>
        <end position="49"/>
    </location>
</feature>
<dbReference type="EMBL" id="MU006604">
    <property type="protein sequence ID" value="KAF2742775.1"/>
    <property type="molecule type" value="Genomic_DNA"/>
</dbReference>
<keyword evidence="4" id="KW-1185">Reference proteome</keyword>
<dbReference type="Proteomes" id="UP000799440">
    <property type="component" value="Unassembled WGS sequence"/>
</dbReference>
<evidence type="ECO:0000313" key="4">
    <source>
        <dbReference type="Proteomes" id="UP000799440"/>
    </source>
</evidence>
<evidence type="ECO:0000256" key="2">
    <source>
        <dbReference type="SAM" id="MobiDB-lite"/>
    </source>
</evidence>
<evidence type="ECO:0000256" key="1">
    <source>
        <dbReference type="SAM" id="Coils"/>
    </source>
</evidence>
<proteinExistence type="predicted"/>
<feature type="coiled-coil region" evidence="1">
    <location>
        <begin position="220"/>
        <end position="247"/>
    </location>
</feature>
<organism evidence="3 4">
    <name type="scientific">Sporormia fimetaria CBS 119925</name>
    <dbReference type="NCBI Taxonomy" id="1340428"/>
    <lineage>
        <taxon>Eukaryota</taxon>
        <taxon>Fungi</taxon>
        <taxon>Dikarya</taxon>
        <taxon>Ascomycota</taxon>
        <taxon>Pezizomycotina</taxon>
        <taxon>Dothideomycetes</taxon>
        <taxon>Pleosporomycetidae</taxon>
        <taxon>Pleosporales</taxon>
        <taxon>Sporormiaceae</taxon>
        <taxon>Sporormia</taxon>
    </lineage>
</organism>
<protein>
    <submittedName>
        <fullName evidence="3">Uncharacterized protein</fullName>
    </submittedName>
</protein>
<feature type="compositionally biased region" description="Low complexity" evidence="2">
    <location>
        <begin position="1"/>
        <end position="20"/>
    </location>
</feature>
<sequence length="394" mass="45607">MPSAFAPGGSAAPGAPADASLVPFPNPDSEVPLWAQPVDEEAAPQPQPPIKLLEISEDPRYQIDMTKLDDNAYLREHVVWLKNQLSASLELGVDHARAAEQARSHNRAKIERQSYALESFYNHNKQLRTQLAETTARCRQLQNERGAVYKKKPDPAERRTKALSEQYEKGKNYGWALGAETGYTAGWNRGWAESRTHHLKSWHEYKIAEDEYVRWFQHDIACRQAEEQRLQAEITRLQTEKAQQDVKMGEFVQKLGEVVQKHERKWVEFGFHMAICHSLWHELDDAELNREYLNPDKHDDELISYAQSIGNRIADQFAAPYDKYGYVRKEDTESIMFNDFFRVWKYSRRLKRFESLGNVYCKYLCEAAGVDEEAALMDRVPTGQRSSLRDKGRR</sequence>
<gene>
    <name evidence="3" type="ORF">M011DRAFT_257040</name>
</gene>
<name>A0A6A6UX92_9PLEO</name>
<reference evidence="3" key="1">
    <citation type="journal article" date="2020" name="Stud. Mycol.">
        <title>101 Dothideomycetes genomes: a test case for predicting lifestyles and emergence of pathogens.</title>
        <authorList>
            <person name="Haridas S."/>
            <person name="Albert R."/>
            <person name="Binder M."/>
            <person name="Bloem J."/>
            <person name="Labutti K."/>
            <person name="Salamov A."/>
            <person name="Andreopoulos B."/>
            <person name="Baker S."/>
            <person name="Barry K."/>
            <person name="Bills G."/>
            <person name="Bluhm B."/>
            <person name="Cannon C."/>
            <person name="Castanera R."/>
            <person name="Culley D."/>
            <person name="Daum C."/>
            <person name="Ezra D."/>
            <person name="Gonzalez J."/>
            <person name="Henrissat B."/>
            <person name="Kuo A."/>
            <person name="Liang C."/>
            <person name="Lipzen A."/>
            <person name="Lutzoni F."/>
            <person name="Magnuson J."/>
            <person name="Mondo S."/>
            <person name="Nolan M."/>
            <person name="Ohm R."/>
            <person name="Pangilinan J."/>
            <person name="Park H.-J."/>
            <person name="Ramirez L."/>
            <person name="Alfaro M."/>
            <person name="Sun H."/>
            <person name="Tritt A."/>
            <person name="Yoshinaga Y."/>
            <person name="Zwiers L.-H."/>
            <person name="Turgeon B."/>
            <person name="Goodwin S."/>
            <person name="Spatafora J."/>
            <person name="Crous P."/>
            <person name="Grigoriev I."/>
        </authorList>
    </citation>
    <scope>NUCLEOTIDE SEQUENCE</scope>
    <source>
        <strain evidence="3">CBS 119925</strain>
    </source>
</reference>